<protein>
    <submittedName>
        <fullName evidence="1">Uncharacterized protein</fullName>
    </submittedName>
</protein>
<comment type="caution">
    <text evidence="1">The sequence shown here is derived from an EMBL/GenBank/DDBJ whole genome shotgun (WGS) entry which is preliminary data.</text>
</comment>
<accession>X0X0P5</accession>
<dbReference type="AlphaFoldDB" id="X0X0P5"/>
<reference evidence="1" key="1">
    <citation type="journal article" date="2014" name="Front. Microbiol.">
        <title>High frequency of phylogenetically diverse reductive dehalogenase-homologous genes in deep subseafloor sedimentary metagenomes.</title>
        <authorList>
            <person name="Kawai M."/>
            <person name="Futagami T."/>
            <person name="Toyoda A."/>
            <person name="Takaki Y."/>
            <person name="Nishi S."/>
            <person name="Hori S."/>
            <person name="Arai W."/>
            <person name="Tsubouchi T."/>
            <person name="Morono Y."/>
            <person name="Uchiyama I."/>
            <person name="Ito T."/>
            <person name="Fujiyama A."/>
            <person name="Inagaki F."/>
            <person name="Takami H."/>
        </authorList>
    </citation>
    <scope>NUCLEOTIDE SEQUENCE</scope>
    <source>
        <strain evidence="1">Expedition CK06-06</strain>
    </source>
</reference>
<organism evidence="1">
    <name type="scientific">marine sediment metagenome</name>
    <dbReference type="NCBI Taxonomy" id="412755"/>
    <lineage>
        <taxon>unclassified sequences</taxon>
        <taxon>metagenomes</taxon>
        <taxon>ecological metagenomes</taxon>
    </lineage>
</organism>
<sequence length="244" mass="25909">QIANLEKQDLTKEQIDAVNNYNKVVNQVIQSPEYKELSKPRRTALGIVATYGTEKEKLYVTALIKGGQILPYFTPPGRLLLGADTAAEGVKAFETAETPTEKWLAGGTAALGTAIAYSGFKSSFFPSTTIRAPTSMPDLYLKKGLGLTAGTGLATGLGYMEYRSTLAETGDPQVAMGAGIGTGGAIFAGTVGRSLISNFGIERVVPKDEAPRTLYRGVSVKGRPIVGYEDKKIILGKSVLRDSP</sequence>
<proteinExistence type="predicted"/>
<name>X0X0P5_9ZZZZ</name>
<evidence type="ECO:0000313" key="1">
    <source>
        <dbReference type="EMBL" id="GAG28992.1"/>
    </source>
</evidence>
<gene>
    <name evidence="1" type="ORF">S01H1_71581</name>
</gene>
<feature type="non-terminal residue" evidence="1">
    <location>
        <position position="1"/>
    </location>
</feature>
<feature type="non-terminal residue" evidence="1">
    <location>
        <position position="244"/>
    </location>
</feature>
<dbReference type="EMBL" id="BARS01047674">
    <property type="protein sequence ID" value="GAG28992.1"/>
    <property type="molecule type" value="Genomic_DNA"/>
</dbReference>